<comment type="similarity">
    <text evidence="2">Belongs to the COX17 family.</text>
</comment>
<evidence type="ECO:0000256" key="8">
    <source>
        <dbReference type="PIRSR" id="PIRSR607745-1"/>
    </source>
</evidence>
<name>A0A8C0ZNG0_CASCN</name>
<evidence type="ECO:0000256" key="6">
    <source>
        <dbReference type="ARBA" id="ARBA00023157"/>
    </source>
</evidence>
<keyword evidence="4 8" id="KW-0186">Copper</keyword>
<dbReference type="Pfam" id="PF05051">
    <property type="entry name" value="COX17"/>
    <property type="match status" value="1"/>
</dbReference>
<evidence type="ECO:0000256" key="1">
    <source>
        <dbReference type="ARBA" id="ARBA00004569"/>
    </source>
</evidence>
<reference evidence="9" key="1">
    <citation type="submission" date="2023-09" db="UniProtKB">
        <authorList>
            <consortium name="Ensembl"/>
        </authorList>
    </citation>
    <scope>IDENTIFICATION</scope>
</reference>
<evidence type="ECO:0000256" key="4">
    <source>
        <dbReference type="ARBA" id="ARBA00023008"/>
    </source>
</evidence>
<dbReference type="GO" id="GO:0005758">
    <property type="term" value="C:mitochondrial intermembrane space"/>
    <property type="evidence" value="ECO:0007669"/>
    <property type="project" value="UniProtKB-SubCell"/>
</dbReference>
<proteinExistence type="inferred from homology"/>
<protein>
    <submittedName>
        <fullName evidence="9">Uncharacterized protein</fullName>
    </submittedName>
</protein>
<sequence>RPGLAKSASQEKKPLKPCCTCPNTKTARNVYIIEEGEEHCEHLIEVHKEYMRALEFKI</sequence>
<evidence type="ECO:0000256" key="2">
    <source>
        <dbReference type="ARBA" id="ARBA00009241"/>
    </source>
</evidence>
<evidence type="ECO:0000256" key="5">
    <source>
        <dbReference type="ARBA" id="ARBA00023128"/>
    </source>
</evidence>
<feature type="binding site" evidence="8">
    <location>
        <position position="19"/>
    </location>
    <ligand>
        <name>Cu cation</name>
        <dbReference type="ChEBI" id="CHEBI:23378"/>
    </ligand>
</feature>
<evidence type="ECO:0000256" key="3">
    <source>
        <dbReference type="ARBA" id="ARBA00022723"/>
    </source>
</evidence>
<comment type="subcellular location">
    <subcellularLocation>
        <location evidence="1">Mitochondrion intermembrane space</location>
    </subcellularLocation>
</comment>
<dbReference type="Ensembl" id="ENSCCNT00000007271.1">
    <property type="protein sequence ID" value="ENSCCNP00000005519.1"/>
    <property type="gene ID" value="ENSCCNG00000005869.1"/>
</dbReference>
<dbReference type="PANTHER" id="PTHR16719:SF0">
    <property type="entry name" value="CYTOCHROME C OXIDASE COPPER CHAPERONE"/>
    <property type="match status" value="1"/>
</dbReference>
<keyword evidence="6" id="KW-1015">Disulfide bond</keyword>
<organism evidence="9">
    <name type="scientific">Castor canadensis</name>
    <name type="common">American beaver</name>
    <dbReference type="NCBI Taxonomy" id="51338"/>
    <lineage>
        <taxon>Eukaryota</taxon>
        <taxon>Metazoa</taxon>
        <taxon>Chordata</taxon>
        <taxon>Craniata</taxon>
        <taxon>Vertebrata</taxon>
        <taxon>Euteleostomi</taxon>
        <taxon>Mammalia</taxon>
        <taxon>Eutheria</taxon>
        <taxon>Euarchontoglires</taxon>
        <taxon>Glires</taxon>
        <taxon>Rodentia</taxon>
        <taxon>Castorimorpha</taxon>
        <taxon>Castoridae</taxon>
        <taxon>Castor</taxon>
    </lineage>
</organism>
<dbReference type="AlphaFoldDB" id="A0A8C0ZNG0"/>
<evidence type="ECO:0000256" key="7">
    <source>
        <dbReference type="ARBA" id="ARBA00023186"/>
    </source>
</evidence>
<dbReference type="Gene3D" id="1.10.287.1130">
    <property type="entry name" value="CytochromE C oxidase copper chaperone"/>
    <property type="match status" value="1"/>
</dbReference>
<dbReference type="GO" id="GO:0016531">
    <property type="term" value="F:copper chaperone activity"/>
    <property type="evidence" value="ECO:0007669"/>
    <property type="project" value="InterPro"/>
</dbReference>
<dbReference type="InterPro" id="IPR009069">
    <property type="entry name" value="Cys_alpha_HP_mot_SF"/>
</dbReference>
<accession>A0A8C0ZNG0</accession>
<keyword evidence="7" id="KW-0143">Chaperone</keyword>
<dbReference type="GO" id="GO:0033617">
    <property type="term" value="P:mitochondrial respiratory chain complex IV assembly"/>
    <property type="evidence" value="ECO:0007669"/>
    <property type="project" value="TreeGrafter"/>
</dbReference>
<dbReference type="SUPFAM" id="SSF47072">
    <property type="entry name" value="Cysteine alpha-hairpin motif"/>
    <property type="match status" value="1"/>
</dbReference>
<dbReference type="PANTHER" id="PTHR16719">
    <property type="entry name" value="CYTOCHROME C OXIDASE COPPER CHAPERONE"/>
    <property type="match status" value="1"/>
</dbReference>
<evidence type="ECO:0000313" key="9">
    <source>
        <dbReference type="Ensembl" id="ENSCCNP00000005519.1"/>
    </source>
</evidence>
<feature type="binding site" evidence="8">
    <location>
        <position position="18"/>
    </location>
    <ligand>
        <name>Cu cation</name>
        <dbReference type="ChEBI" id="CHEBI:23378"/>
    </ligand>
</feature>
<keyword evidence="3 8" id="KW-0479">Metal-binding</keyword>
<dbReference type="InterPro" id="IPR007745">
    <property type="entry name" value="Cyt_c_oxidase_Cu-chaperone"/>
</dbReference>
<dbReference type="GO" id="GO:0005507">
    <property type="term" value="F:copper ion binding"/>
    <property type="evidence" value="ECO:0007669"/>
    <property type="project" value="InterPro"/>
</dbReference>
<keyword evidence="5" id="KW-0496">Mitochondrion</keyword>